<dbReference type="EMBL" id="MK813941">
    <property type="protein sequence ID" value="QEG08926.1"/>
    <property type="molecule type" value="Genomic_DNA"/>
</dbReference>
<name>A0A5B9N8J9_9CAUD</name>
<proteinExistence type="predicted"/>
<evidence type="ECO:0000313" key="2">
    <source>
        <dbReference type="Proteomes" id="UP000325103"/>
    </source>
</evidence>
<dbReference type="GeneID" id="55617382"/>
<reference evidence="1 2" key="1">
    <citation type="submission" date="2019-04" db="EMBL/GenBank/DDBJ databases">
        <title>Nine Novel Phages from a Plateau Lake in Southwest China Provide Insights into Aeromonas Phage Diversity.</title>
        <authorList>
            <person name="Xiao W."/>
            <person name="Bai M."/>
            <person name="Wang Y."/>
            <person name="Cui X."/>
        </authorList>
    </citation>
    <scope>NUCLEOTIDE SEQUENCE [LARGE SCALE GENOMIC DNA]</scope>
</reference>
<dbReference type="Proteomes" id="UP000325103">
    <property type="component" value="Segment"/>
</dbReference>
<protein>
    <submittedName>
        <fullName evidence="1">Uncharacterized protein</fullName>
    </submittedName>
</protein>
<dbReference type="RefSeq" id="YP_009847010.1">
    <property type="nucleotide sequence ID" value="NC_048772.1"/>
</dbReference>
<gene>
    <name evidence="1" type="primary">4L372XY_211</name>
</gene>
<accession>A0A5B9N8J9</accession>
<sequence>MEFKGSVKISRSKVDKACINFKNIHDQTMAVLNKKKEESKTLVVPFYIFGIKVPFLKTTKYHEYGFEDDCNYKRYCAYRNLIVDMLKDLPEGSIRDLLLIYNNPQFDRYVSCCKELDNLRKMETGGVIINPQQAKFVHYYYNAGKEGHNE</sequence>
<keyword evidence="2" id="KW-1185">Reference proteome</keyword>
<dbReference type="KEGG" id="vg:55617382"/>
<organism evidence="1 2">
    <name type="scientific">Aeromonas phage 4L372XY</name>
    <dbReference type="NCBI Taxonomy" id="2588520"/>
    <lineage>
        <taxon>Viruses</taxon>
        <taxon>Duplodnaviria</taxon>
        <taxon>Heunggongvirae</taxon>
        <taxon>Uroviricota</taxon>
        <taxon>Caudoviricetes</taxon>
        <taxon>Plateaulakevirus</taxon>
        <taxon>Plateaulakevirus pv4L372XY</taxon>
    </lineage>
</organism>
<evidence type="ECO:0000313" key="1">
    <source>
        <dbReference type="EMBL" id="QEG08926.1"/>
    </source>
</evidence>